<dbReference type="EMBL" id="JBHSAO010000007">
    <property type="protein sequence ID" value="MFC4024134.1"/>
    <property type="molecule type" value="Genomic_DNA"/>
</dbReference>
<name>A0ABV8H176_9BACI</name>
<dbReference type="Gene3D" id="2.40.40.10">
    <property type="entry name" value="RlpA-like domain"/>
    <property type="match status" value="1"/>
</dbReference>
<keyword evidence="1" id="KW-0732">Signal</keyword>
<evidence type="ECO:0000259" key="2">
    <source>
        <dbReference type="PROSITE" id="PS51109"/>
    </source>
</evidence>
<gene>
    <name evidence="3" type="ORF">ACFOUV_10045</name>
</gene>
<dbReference type="PANTHER" id="PTHR39160">
    <property type="entry name" value="CELL WALL-BINDING PROTEIN YOCH"/>
    <property type="match status" value="1"/>
</dbReference>
<proteinExistence type="predicted"/>
<dbReference type="Pfam" id="PF06725">
    <property type="entry name" value="3D"/>
    <property type="match status" value="1"/>
</dbReference>
<dbReference type="Pfam" id="PF07501">
    <property type="entry name" value="G5"/>
    <property type="match status" value="1"/>
</dbReference>
<dbReference type="Proteomes" id="UP001595772">
    <property type="component" value="Unassembled WGS sequence"/>
</dbReference>
<dbReference type="SMART" id="SM01208">
    <property type="entry name" value="G5"/>
    <property type="match status" value="1"/>
</dbReference>
<evidence type="ECO:0000313" key="3">
    <source>
        <dbReference type="EMBL" id="MFC4024134.1"/>
    </source>
</evidence>
<accession>A0ABV8H176</accession>
<dbReference type="PANTHER" id="PTHR39160:SF4">
    <property type="entry name" value="RESUSCITATION-PROMOTING FACTOR RPFB"/>
    <property type="match status" value="1"/>
</dbReference>
<dbReference type="Pfam" id="PF03990">
    <property type="entry name" value="DUF348"/>
    <property type="match status" value="3"/>
</dbReference>
<dbReference type="InterPro" id="IPR007137">
    <property type="entry name" value="DUF348"/>
</dbReference>
<dbReference type="Gene3D" id="2.20.230.10">
    <property type="entry name" value="Resuscitation-promoting factor rpfb"/>
    <property type="match status" value="1"/>
</dbReference>
<evidence type="ECO:0000313" key="4">
    <source>
        <dbReference type="Proteomes" id="UP001595772"/>
    </source>
</evidence>
<protein>
    <submittedName>
        <fullName evidence="3">Ubiquitin-like domain-containing protein</fullName>
    </submittedName>
</protein>
<dbReference type="InterPro" id="IPR010611">
    <property type="entry name" value="3D_dom"/>
</dbReference>
<keyword evidence="4" id="KW-1185">Reference proteome</keyword>
<dbReference type="CDD" id="cd22786">
    <property type="entry name" value="DPBB_YuiC-like"/>
    <property type="match status" value="1"/>
</dbReference>
<dbReference type="RefSeq" id="WP_379496638.1">
    <property type="nucleotide sequence ID" value="NZ_JBHSAO010000007.1"/>
</dbReference>
<sequence length="410" mass="44724">MRLIQKLLPASKMKLVISGIGVLALLVFSGFVLFEATKAEVVFADNGKEQTVMTHTNTVEDLLEELGITVGKHDAISHEMDTPIEHGMSVEFDAAKEVTVSIDGEEETYYTTAETVDDFFTEANFSFTEQDEISHNTTEATEDGLHIEVLTAYEVTINDGGKEKRIWTTGGTVEDLLNKAEVRYDRKGEDKIEPALDEEITKADEISIVRVSEEEEVITETLAYDTEKREDHSLLKGNEKVISEGKEGTVKKIYKIIKENNKEVKRELVKEDITESVNEVVAIGTKEEQPEPNLVTVASKKSNASAESSSNNSGSKSITMTASAFTAGCSGCSGMTATGINLKANPNMKVIAVDPNVIPLGTRVWVEGYGEAVAGDTGGHIKGNRIDLHVPTKSDAYSWGVKTVQVKVID</sequence>
<dbReference type="SUPFAM" id="SSF50685">
    <property type="entry name" value="Barwin-like endoglucanases"/>
    <property type="match status" value="1"/>
</dbReference>
<evidence type="ECO:0000256" key="1">
    <source>
        <dbReference type="ARBA" id="ARBA00022729"/>
    </source>
</evidence>
<comment type="caution">
    <text evidence="3">The sequence shown here is derived from an EMBL/GenBank/DDBJ whole genome shotgun (WGS) entry which is preliminary data.</text>
</comment>
<dbReference type="PROSITE" id="PS51109">
    <property type="entry name" value="G5"/>
    <property type="match status" value="1"/>
</dbReference>
<reference evidence="4" key="1">
    <citation type="journal article" date="2019" name="Int. J. Syst. Evol. Microbiol.">
        <title>The Global Catalogue of Microorganisms (GCM) 10K type strain sequencing project: providing services to taxonomists for standard genome sequencing and annotation.</title>
        <authorList>
            <consortium name="The Broad Institute Genomics Platform"/>
            <consortium name="The Broad Institute Genome Sequencing Center for Infectious Disease"/>
            <person name="Wu L."/>
            <person name="Ma J."/>
        </authorList>
    </citation>
    <scope>NUCLEOTIDE SEQUENCE [LARGE SCALE GENOMIC DNA]</scope>
    <source>
        <strain evidence="4">IBRC-M 10703</strain>
    </source>
</reference>
<feature type="domain" description="G5" evidence="2">
    <location>
        <begin position="208"/>
        <end position="287"/>
    </location>
</feature>
<dbReference type="InterPro" id="IPR036908">
    <property type="entry name" value="RlpA-like_sf"/>
</dbReference>
<dbReference type="InterPro" id="IPR051933">
    <property type="entry name" value="Resuscitation_pf_RpfB"/>
</dbReference>
<organism evidence="3 4">
    <name type="scientific">Oceanobacillus longus</name>
    <dbReference type="NCBI Taxonomy" id="930120"/>
    <lineage>
        <taxon>Bacteria</taxon>
        <taxon>Bacillati</taxon>
        <taxon>Bacillota</taxon>
        <taxon>Bacilli</taxon>
        <taxon>Bacillales</taxon>
        <taxon>Bacillaceae</taxon>
        <taxon>Oceanobacillus</taxon>
    </lineage>
</organism>
<dbReference type="InterPro" id="IPR011098">
    <property type="entry name" value="G5_dom"/>
</dbReference>